<dbReference type="PROSITE" id="PS51257">
    <property type="entry name" value="PROKAR_LIPOPROTEIN"/>
    <property type="match status" value="1"/>
</dbReference>
<accession>A0A6S7ANR4</accession>
<protein>
    <submittedName>
        <fullName evidence="1">Uncharacterized protein</fullName>
    </submittedName>
</protein>
<keyword evidence="2" id="KW-1185">Reference proteome</keyword>
<gene>
    <name evidence="1" type="ORF">LMG26690_05333</name>
</gene>
<dbReference type="Proteomes" id="UP000494214">
    <property type="component" value="Unassembled WGS sequence"/>
</dbReference>
<dbReference type="AlphaFoldDB" id="A0A6S7ANR4"/>
<sequence>MVVKILLDRAAGPRVVGTVCAAIGSYSCL</sequence>
<dbReference type="EMBL" id="CADIJM010000024">
    <property type="protein sequence ID" value="CAB3736805.1"/>
    <property type="molecule type" value="Genomic_DNA"/>
</dbReference>
<proteinExistence type="predicted"/>
<evidence type="ECO:0000313" key="2">
    <source>
        <dbReference type="Proteomes" id="UP000494214"/>
    </source>
</evidence>
<name>A0A6S7ANR4_9BURK</name>
<evidence type="ECO:0000313" key="1">
    <source>
        <dbReference type="EMBL" id="CAB3736805.1"/>
    </source>
</evidence>
<reference evidence="1 2" key="1">
    <citation type="submission" date="2020-04" db="EMBL/GenBank/DDBJ databases">
        <authorList>
            <person name="De Canck E."/>
        </authorList>
    </citation>
    <scope>NUCLEOTIDE SEQUENCE [LARGE SCALE GENOMIC DNA]</scope>
    <source>
        <strain evidence="1 2">LMG 26690</strain>
    </source>
</reference>
<organism evidence="1 2">
    <name type="scientific">Achromobacter animicus</name>
    <dbReference type="NCBI Taxonomy" id="1389935"/>
    <lineage>
        <taxon>Bacteria</taxon>
        <taxon>Pseudomonadati</taxon>
        <taxon>Pseudomonadota</taxon>
        <taxon>Betaproteobacteria</taxon>
        <taxon>Burkholderiales</taxon>
        <taxon>Alcaligenaceae</taxon>
        <taxon>Achromobacter</taxon>
    </lineage>
</organism>